<organism evidence="8 10">
    <name type="scientific">Ephemerocybe angulata</name>
    <dbReference type="NCBI Taxonomy" id="980116"/>
    <lineage>
        <taxon>Eukaryota</taxon>
        <taxon>Fungi</taxon>
        <taxon>Dikarya</taxon>
        <taxon>Basidiomycota</taxon>
        <taxon>Agaricomycotina</taxon>
        <taxon>Agaricomycetes</taxon>
        <taxon>Agaricomycetidae</taxon>
        <taxon>Agaricales</taxon>
        <taxon>Agaricineae</taxon>
        <taxon>Psathyrellaceae</taxon>
        <taxon>Ephemerocybe</taxon>
    </lineage>
</organism>
<dbReference type="GO" id="GO:0016787">
    <property type="term" value="F:hydrolase activity"/>
    <property type="evidence" value="ECO:0007669"/>
    <property type="project" value="UniProtKB-KW"/>
</dbReference>
<dbReference type="EMBL" id="JAACJK010000124">
    <property type="protein sequence ID" value="KAF5328959.1"/>
    <property type="molecule type" value="Genomic_DNA"/>
</dbReference>
<dbReference type="OrthoDB" id="3201040at2759"/>
<dbReference type="EMBL" id="JAACJK010000096">
    <property type="protein sequence ID" value="KAF5333894.1"/>
    <property type="molecule type" value="Genomic_DNA"/>
</dbReference>
<feature type="region of interest" description="Disordered" evidence="5">
    <location>
        <begin position="1"/>
        <end position="21"/>
    </location>
</feature>
<evidence type="ECO:0000256" key="1">
    <source>
        <dbReference type="ARBA" id="ARBA00022741"/>
    </source>
</evidence>
<dbReference type="AlphaFoldDB" id="A0A8H5BTG9"/>
<evidence type="ECO:0000256" key="3">
    <source>
        <dbReference type="ARBA" id="ARBA00022806"/>
    </source>
</evidence>
<dbReference type="Pfam" id="PF23445">
    <property type="entry name" value="WHD_SNRNP200"/>
    <property type="match status" value="1"/>
</dbReference>
<protein>
    <submittedName>
        <fullName evidence="8">Uncharacterized protein</fullName>
    </submittedName>
</protein>
<dbReference type="Gene3D" id="3.40.50.300">
    <property type="entry name" value="P-loop containing nucleotide triphosphate hydrolases"/>
    <property type="match status" value="1"/>
</dbReference>
<gene>
    <name evidence="8" type="ORF">D9611_013457</name>
    <name evidence="9" type="ORF">D9611_015070</name>
</gene>
<dbReference type="PANTHER" id="PTHR47961">
    <property type="entry name" value="DNA POLYMERASE THETA, PUTATIVE (AFU_ORTHOLOGUE AFUA_1G05260)-RELATED"/>
    <property type="match status" value="1"/>
</dbReference>
<feature type="domain" description="MER3 helicase-like winged helix" evidence="7">
    <location>
        <begin position="149"/>
        <end position="226"/>
    </location>
</feature>
<dbReference type="InterPro" id="IPR004179">
    <property type="entry name" value="Sec63-dom"/>
</dbReference>
<evidence type="ECO:0000259" key="6">
    <source>
        <dbReference type="Pfam" id="PF02889"/>
    </source>
</evidence>
<dbReference type="Proteomes" id="UP000541558">
    <property type="component" value="Unassembled WGS sequence"/>
</dbReference>
<evidence type="ECO:0000256" key="5">
    <source>
        <dbReference type="SAM" id="MobiDB-lite"/>
    </source>
</evidence>
<evidence type="ECO:0000313" key="10">
    <source>
        <dbReference type="Proteomes" id="UP000541558"/>
    </source>
</evidence>
<evidence type="ECO:0000313" key="8">
    <source>
        <dbReference type="EMBL" id="KAF5328959.1"/>
    </source>
</evidence>
<dbReference type="InterPro" id="IPR057842">
    <property type="entry name" value="WH_MER3"/>
</dbReference>
<reference evidence="8 10" key="1">
    <citation type="journal article" date="2020" name="ISME J.">
        <title>Uncovering the hidden diversity of litter-decomposition mechanisms in mushroom-forming fungi.</title>
        <authorList>
            <person name="Floudas D."/>
            <person name="Bentzer J."/>
            <person name="Ahren D."/>
            <person name="Johansson T."/>
            <person name="Persson P."/>
            <person name="Tunlid A."/>
        </authorList>
    </citation>
    <scope>NUCLEOTIDE SEQUENCE [LARGE SCALE GENOMIC DNA]</scope>
    <source>
        <strain evidence="8 10">CBS 175.51</strain>
    </source>
</reference>
<dbReference type="SUPFAM" id="SSF52540">
    <property type="entry name" value="P-loop containing nucleoside triphosphate hydrolases"/>
    <property type="match status" value="1"/>
</dbReference>
<evidence type="ECO:0000256" key="2">
    <source>
        <dbReference type="ARBA" id="ARBA00022801"/>
    </source>
</evidence>
<evidence type="ECO:0000259" key="7">
    <source>
        <dbReference type="Pfam" id="PF23445"/>
    </source>
</evidence>
<dbReference type="InterPro" id="IPR027417">
    <property type="entry name" value="P-loop_NTPase"/>
</dbReference>
<dbReference type="GO" id="GO:0005634">
    <property type="term" value="C:nucleus"/>
    <property type="evidence" value="ECO:0007669"/>
    <property type="project" value="TreeGrafter"/>
</dbReference>
<dbReference type="InterPro" id="IPR050474">
    <property type="entry name" value="Hel308_SKI2-like"/>
</dbReference>
<evidence type="ECO:0000313" key="9">
    <source>
        <dbReference type="EMBL" id="KAF5333894.1"/>
    </source>
</evidence>
<dbReference type="Gene3D" id="1.10.3380.10">
    <property type="entry name" value="Sec63 N-terminal domain-like domain"/>
    <property type="match status" value="1"/>
</dbReference>
<dbReference type="FunFam" id="1.10.10.10:FF:000024">
    <property type="entry name" value="U5 small nuclear ribonucleoprotein helicase"/>
    <property type="match status" value="1"/>
</dbReference>
<dbReference type="Gene3D" id="1.10.10.10">
    <property type="entry name" value="Winged helix-like DNA-binding domain superfamily/Winged helix DNA-binding domain"/>
    <property type="match status" value="1"/>
</dbReference>
<keyword evidence="1" id="KW-0547">Nucleotide-binding</keyword>
<accession>A0A8H5BTG9</accession>
<dbReference type="InterPro" id="IPR036390">
    <property type="entry name" value="WH_DNA-bd_sf"/>
</dbReference>
<keyword evidence="10" id="KW-1185">Reference proteome</keyword>
<feature type="domain" description="SEC63" evidence="6">
    <location>
        <begin position="243"/>
        <end position="315"/>
    </location>
</feature>
<keyword evidence="3" id="KW-0347">Helicase</keyword>
<comment type="caution">
    <text evidence="8">The sequence shown here is derived from an EMBL/GenBank/DDBJ whole genome shotgun (WGS) entry which is preliminary data.</text>
</comment>
<keyword evidence="2" id="KW-0378">Hydrolase</keyword>
<dbReference type="InterPro" id="IPR036388">
    <property type="entry name" value="WH-like_DNA-bd_sf"/>
</dbReference>
<dbReference type="GO" id="GO:0003678">
    <property type="term" value="F:DNA helicase activity"/>
    <property type="evidence" value="ECO:0007669"/>
    <property type="project" value="TreeGrafter"/>
</dbReference>
<sequence length="364" mass="40511">MGADQAKPAPSKTAPAPTSSVQVKRTVDLESLFFTDGATREVLLNEVSNVRDPNLKDLLPSASLFTTLACRGKTGIISSPRATSRSSSVLPSSRGGVNLPAHTVIIKGTQIYNPEKGRWVEMSSQDELQMLGCAGRPQFDTFGEGLPIESQFVTKLADNLNAEIVLGTVRSREEAVEWLGYTYCYVRMLRSPALYGVSVDYHDPSDPTLLQKRADIIHSAAVHLEKCQLIKYERGGKGRFVGTELGRIASHYYVSYNSMVVYNQHLREGTWGCQGVLSVRLEEKMELARVLERAPIPVKETVDEPPAKINVLLHLWTQARRIRSRRRHGVRATVGWKNLAWDVPDFKLLEEGMGDPCESCPRYV</sequence>
<proteinExistence type="predicted"/>
<feature type="compositionally biased region" description="Low complexity" evidence="5">
    <location>
        <begin position="1"/>
        <end position="20"/>
    </location>
</feature>
<dbReference type="PANTHER" id="PTHR47961:SF4">
    <property type="entry name" value="ACTIVATING SIGNAL COINTEGRATOR 1 COMPLEX SUBUNIT 3"/>
    <property type="match status" value="1"/>
</dbReference>
<name>A0A8H5BTG9_9AGAR</name>
<dbReference type="Pfam" id="PF02889">
    <property type="entry name" value="Sec63"/>
    <property type="match status" value="1"/>
</dbReference>
<dbReference type="GO" id="GO:0005524">
    <property type="term" value="F:ATP binding"/>
    <property type="evidence" value="ECO:0007669"/>
    <property type="project" value="UniProtKB-KW"/>
</dbReference>
<keyword evidence="4" id="KW-0067">ATP-binding</keyword>
<evidence type="ECO:0000256" key="4">
    <source>
        <dbReference type="ARBA" id="ARBA00022840"/>
    </source>
</evidence>
<dbReference type="GO" id="GO:0000712">
    <property type="term" value="P:resolution of meiotic recombination intermediates"/>
    <property type="evidence" value="ECO:0007669"/>
    <property type="project" value="TreeGrafter"/>
</dbReference>
<dbReference type="SUPFAM" id="SSF46785">
    <property type="entry name" value="Winged helix' DNA-binding domain"/>
    <property type="match status" value="1"/>
</dbReference>